<sequence>MPSRKKDRPKVSPEVVAWEREPDFDTRAMTVPVDSPEFQLAVSKYPQCEVDRNHEIVRQGMGNRPNFGLPSKAELVRGRWENPICHNCMRKPQEPCEEADVTLTKCTACHLVWYCSKDCQRADWVKAHKKWCTNLPNVTEVDPECPYQLRVVSAEWSREDRLAVLEGKVEVPLRVVPYPPSD</sequence>
<evidence type="ECO:0000313" key="7">
    <source>
        <dbReference type="Proteomes" id="UP000054558"/>
    </source>
</evidence>
<organism evidence="6 7">
    <name type="scientific">Klebsormidium nitens</name>
    <name type="common">Green alga</name>
    <name type="synonym">Ulothrix nitens</name>
    <dbReference type="NCBI Taxonomy" id="105231"/>
    <lineage>
        <taxon>Eukaryota</taxon>
        <taxon>Viridiplantae</taxon>
        <taxon>Streptophyta</taxon>
        <taxon>Klebsormidiophyceae</taxon>
        <taxon>Klebsormidiales</taxon>
        <taxon>Klebsormidiaceae</taxon>
        <taxon>Klebsormidium</taxon>
    </lineage>
</organism>
<dbReference type="AlphaFoldDB" id="A0A1Y1ID08"/>
<keyword evidence="3" id="KW-0862">Zinc</keyword>
<evidence type="ECO:0000259" key="5">
    <source>
        <dbReference type="PROSITE" id="PS50865"/>
    </source>
</evidence>
<dbReference type="PROSITE" id="PS01360">
    <property type="entry name" value="ZF_MYND_1"/>
    <property type="match status" value="1"/>
</dbReference>
<accession>A0A1Y1ID08</accession>
<evidence type="ECO:0000256" key="3">
    <source>
        <dbReference type="ARBA" id="ARBA00022833"/>
    </source>
</evidence>
<evidence type="ECO:0000256" key="4">
    <source>
        <dbReference type="PROSITE-ProRule" id="PRU00134"/>
    </source>
</evidence>
<dbReference type="InterPro" id="IPR002893">
    <property type="entry name" value="Znf_MYND"/>
</dbReference>
<dbReference type="PROSITE" id="PS50865">
    <property type="entry name" value="ZF_MYND_2"/>
    <property type="match status" value="1"/>
</dbReference>
<dbReference type="OrthoDB" id="265717at2759"/>
<evidence type="ECO:0000256" key="1">
    <source>
        <dbReference type="ARBA" id="ARBA00022723"/>
    </source>
</evidence>
<dbReference type="EMBL" id="DF237329">
    <property type="protein sequence ID" value="GAQ87832.1"/>
    <property type="molecule type" value="Genomic_DNA"/>
</dbReference>
<keyword evidence="1" id="KW-0479">Metal-binding</keyword>
<keyword evidence="2 4" id="KW-0863">Zinc-finger</keyword>
<dbReference type="GO" id="GO:0008270">
    <property type="term" value="F:zinc ion binding"/>
    <property type="evidence" value="ECO:0007669"/>
    <property type="project" value="UniProtKB-KW"/>
</dbReference>
<feature type="domain" description="MYND-type" evidence="5">
    <location>
        <begin position="85"/>
        <end position="132"/>
    </location>
</feature>
<name>A0A1Y1ID08_KLENI</name>
<keyword evidence="7" id="KW-1185">Reference proteome</keyword>
<dbReference type="Gene3D" id="6.10.140.2220">
    <property type="match status" value="1"/>
</dbReference>
<evidence type="ECO:0000256" key="2">
    <source>
        <dbReference type="ARBA" id="ARBA00022771"/>
    </source>
</evidence>
<evidence type="ECO:0000313" key="6">
    <source>
        <dbReference type="EMBL" id="GAQ87832.1"/>
    </source>
</evidence>
<reference evidence="6 7" key="1">
    <citation type="journal article" date="2014" name="Nat. Commun.">
        <title>Klebsormidium flaccidum genome reveals primary factors for plant terrestrial adaptation.</title>
        <authorList>
            <person name="Hori K."/>
            <person name="Maruyama F."/>
            <person name="Fujisawa T."/>
            <person name="Togashi T."/>
            <person name="Yamamoto N."/>
            <person name="Seo M."/>
            <person name="Sato S."/>
            <person name="Yamada T."/>
            <person name="Mori H."/>
            <person name="Tajima N."/>
            <person name="Moriyama T."/>
            <person name="Ikeuchi M."/>
            <person name="Watanabe M."/>
            <person name="Wada H."/>
            <person name="Kobayashi K."/>
            <person name="Saito M."/>
            <person name="Masuda T."/>
            <person name="Sasaki-Sekimoto Y."/>
            <person name="Mashiguchi K."/>
            <person name="Awai K."/>
            <person name="Shimojima M."/>
            <person name="Masuda S."/>
            <person name="Iwai M."/>
            <person name="Nobusawa T."/>
            <person name="Narise T."/>
            <person name="Kondo S."/>
            <person name="Saito H."/>
            <person name="Sato R."/>
            <person name="Murakawa M."/>
            <person name="Ihara Y."/>
            <person name="Oshima-Yamada Y."/>
            <person name="Ohtaka K."/>
            <person name="Satoh M."/>
            <person name="Sonobe K."/>
            <person name="Ishii M."/>
            <person name="Ohtani R."/>
            <person name="Kanamori-Sato M."/>
            <person name="Honoki R."/>
            <person name="Miyazaki D."/>
            <person name="Mochizuki H."/>
            <person name="Umetsu J."/>
            <person name="Higashi K."/>
            <person name="Shibata D."/>
            <person name="Kamiya Y."/>
            <person name="Sato N."/>
            <person name="Nakamura Y."/>
            <person name="Tabata S."/>
            <person name="Ida S."/>
            <person name="Kurokawa K."/>
            <person name="Ohta H."/>
        </authorList>
    </citation>
    <scope>NUCLEOTIDE SEQUENCE [LARGE SCALE GENOMIC DNA]</scope>
    <source>
        <strain evidence="6 7">NIES-2285</strain>
    </source>
</reference>
<dbReference type="Pfam" id="PF01753">
    <property type="entry name" value="zf-MYND"/>
    <property type="match status" value="1"/>
</dbReference>
<protein>
    <recommendedName>
        <fullName evidence="5">MYND-type domain-containing protein</fullName>
    </recommendedName>
</protein>
<dbReference type="Proteomes" id="UP000054558">
    <property type="component" value="Unassembled WGS sequence"/>
</dbReference>
<gene>
    <name evidence="6" type="ORF">KFL_003800080</name>
</gene>
<proteinExistence type="predicted"/>
<dbReference type="SUPFAM" id="SSF144232">
    <property type="entry name" value="HIT/MYND zinc finger-like"/>
    <property type="match status" value="1"/>
</dbReference>